<evidence type="ECO:0000256" key="2">
    <source>
        <dbReference type="SAM" id="MobiDB-lite"/>
    </source>
</evidence>
<keyword evidence="1" id="KW-0175">Coiled coil</keyword>
<feature type="compositionally biased region" description="Acidic residues" evidence="2">
    <location>
        <begin position="72"/>
        <end position="81"/>
    </location>
</feature>
<evidence type="ECO:0000256" key="4">
    <source>
        <dbReference type="SAM" id="SignalP"/>
    </source>
</evidence>
<feature type="chain" id="PRO_5005669793" evidence="4">
    <location>
        <begin position="37"/>
        <end position="1350"/>
    </location>
</feature>
<dbReference type="STRING" id="649764.HMPREF0762_01638"/>
<feature type="signal peptide" evidence="4">
    <location>
        <begin position="1"/>
        <end position="36"/>
    </location>
</feature>
<evidence type="ECO:0000313" key="7">
    <source>
        <dbReference type="Proteomes" id="UP000006001"/>
    </source>
</evidence>
<gene>
    <name evidence="6" type="ORF">HMPREF0762_01638</name>
</gene>
<dbReference type="Proteomes" id="UP000006001">
    <property type="component" value="Unassembled WGS sequence"/>
</dbReference>
<feature type="transmembrane region" description="Helical" evidence="3">
    <location>
        <begin position="1325"/>
        <end position="1345"/>
    </location>
</feature>
<evidence type="ECO:0000259" key="5">
    <source>
        <dbReference type="Pfam" id="PF18676"/>
    </source>
</evidence>
<keyword evidence="3" id="KW-0472">Membrane</keyword>
<feature type="region of interest" description="Disordered" evidence="2">
    <location>
        <begin position="56"/>
        <end position="100"/>
    </location>
</feature>
<keyword evidence="7" id="KW-1185">Reference proteome</keyword>
<proteinExistence type="predicted"/>
<reference evidence="6" key="1">
    <citation type="submission" date="2009-10" db="EMBL/GenBank/DDBJ databases">
        <authorList>
            <person name="Weinstock G."/>
            <person name="Sodergren E."/>
            <person name="Clifton S."/>
            <person name="Fulton L."/>
            <person name="Fulton B."/>
            <person name="Courtney L."/>
            <person name="Fronick C."/>
            <person name="Harrison M."/>
            <person name="Strong C."/>
            <person name="Farmer C."/>
            <person name="Delahaunty K."/>
            <person name="Markovic C."/>
            <person name="Hall O."/>
            <person name="Minx P."/>
            <person name="Tomlinson C."/>
            <person name="Mitreva M."/>
            <person name="Nelson J."/>
            <person name="Hou S."/>
            <person name="Wollam A."/>
            <person name="Pepin K.H."/>
            <person name="Johnson M."/>
            <person name="Bhonagiri V."/>
            <person name="Nash W.E."/>
            <person name="Warren W."/>
            <person name="Chinwalla A."/>
            <person name="Mardis E.R."/>
            <person name="Wilson R.K."/>
        </authorList>
    </citation>
    <scope>NUCLEOTIDE SEQUENCE [LARGE SCALE GENOMIC DNA]</scope>
    <source>
        <strain evidence="6">ATCC 700122</strain>
    </source>
</reference>
<name>D0WIG3_SLAES</name>
<keyword evidence="3" id="KW-0812">Transmembrane</keyword>
<feature type="region of interest" description="Disordered" evidence="2">
    <location>
        <begin position="1266"/>
        <end position="1321"/>
    </location>
</feature>
<dbReference type="InterPro" id="IPR041286">
    <property type="entry name" value="MBG_2"/>
</dbReference>
<dbReference type="Pfam" id="PF18676">
    <property type="entry name" value="MBG_2"/>
    <property type="match status" value="1"/>
</dbReference>
<feature type="compositionally biased region" description="Low complexity" evidence="2">
    <location>
        <begin position="82"/>
        <end position="100"/>
    </location>
</feature>
<comment type="caution">
    <text evidence="6">The sequence shown here is derived from an EMBL/GenBank/DDBJ whole genome shotgun (WGS) entry which is preliminary data.</text>
</comment>
<dbReference type="HOGENOM" id="CLU_257726_0_0_11"/>
<keyword evidence="3" id="KW-1133">Transmembrane helix</keyword>
<feature type="domain" description="MBG" evidence="5">
    <location>
        <begin position="935"/>
        <end position="1019"/>
    </location>
</feature>
<accession>D0WIG3</accession>
<organism evidence="6 7">
    <name type="scientific">Slackia exigua (strain ATCC 700122 / DSM 15923 / CIP 105133 / JCM 11022 / KCTC 5966 / S-7)</name>
    <dbReference type="NCBI Taxonomy" id="649764"/>
    <lineage>
        <taxon>Bacteria</taxon>
        <taxon>Bacillati</taxon>
        <taxon>Actinomycetota</taxon>
        <taxon>Coriobacteriia</taxon>
        <taxon>Eggerthellales</taxon>
        <taxon>Eggerthellaceae</taxon>
        <taxon>Slackia</taxon>
    </lineage>
</organism>
<dbReference type="Gene3D" id="1.20.1270.90">
    <property type="entry name" value="AF1782-like"/>
    <property type="match status" value="1"/>
</dbReference>
<keyword evidence="4" id="KW-0732">Signal</keyword>
<feature type="coiled-coil region" evidence="1">
    <location>
        <begin position="378"/>
        <end position="405"/>
    </location>
</feature>
<dbReference type="EMBL" id="ACUX02000016">
    <property type="protein sequence ID" value="EEZ60830.1"/>
    <property type="molecule type" value="Genomic_DNA"/>
</dbReference>
<evidence type="ECO:0000256" key="3">
    <source>
        <dbReference type="SAM" id="Phobius"/>
    </source>
</evidence>
<dbReference type="eggNOG" id="ENOG5030JHQ">
    <property type="taxonomic scope" value="Bacteria"/>
</dbReference>
<evidence type="ECO:0000256" key="1">
    <source>
        <dbReference type="SAM" id="Coils"/>
    </source>
</evidence>
<sequence>MALMGMKARGRFLDGLLATVFAVVLAVSMVPTPASASPGADAGTEPSSGVAAARVADGQDGADSAGENAGEPADELADEGANEAAGAASGNQDGSLSEEASGMAASAGILRAPAATLAPGTYSVTANVSMPGQYNPLIPGLTVYPTTQHNPFGPTIDENVGLDVQNAIPQVPVSANATLYVGTDGKATLLVPFPNPIFTLQDLGTCAALPDAAVERVSPTDWGGGGIWEGNYNARTSRIHKVALTLPETQTAGTKTYDFKGSKLYAVPLNIELAPNGNIALQLAIDYGSAVRTGDTTAAPALEQGRIVVNTPKAVEGLVSNGSEQTGVLMGKGTQGFTLTGEKAADAGVHTATATLKDGYVWADGTTGPKSIEYTIEANALDKAKAALQASIDAAQADLESVAESADGSDISPDAQWVTSTAAQELKDAVAAAKASLAAQNPTSESLTAAKDALDQAVAAFDAAKKPGTKQEPGTLAPGTYTVTANFSMPGKYNPILSDVTVYANNPNNPFGVYDENTPDYGVDVEVHTLAPGETLDPKNFPMHCLPMSPMKDNATLIVKQDGTRYLYLRVYNPAFTLQDAGTCTDLPDTAIERVTATGKTLWNKPGYNGKDSRIHKMLVKLTDAQTTGTATYNFKGSSFYIVPLQYSLAPDGDIAMQLDIDYDSATKKSDSVDVPVLVTDKTVVNKPAVKETSFAYNGNEQGVPVYENTGYTLSGEASALYPGHYSVTATLKDGYAWSDGTTAPVTYDWSISGPSAPSNKTIPIPTGTNVVFDNQEHNAVEAGEGYLVVNTHAVNAGSYETTLHLIEGCTWSDGTTEDKQVAFDIAPRTVDVEQSVVNPTEVSIVYTGEDIDLAPYLNFGENVALRDRLSLKKPFIHEAWQGVGQRAERFVPYDASLYPAAAAPYVVAEGGNFAWKDGTTDGVLVLIKITPAPLTAKAPDMEMSYGDASAQLPDSVVTGFVGGQDASTAKGYKAPKVSVKGHEDEDLATLAPGTYELEASGGSADNYEFASYEGGTLTVLPAGEAPAPAPIEGLAYTGAEQQGVATSGAYELSGDVVATNAGDYVATATLKPGYVWADGHESASRDIAWSIAKKKVARPQAASGLTYTGVEQQGVASSDDYELSGDWKATHAGDYVATATIADADNLEWAPARAGLVAYAAALRGPGGGASTMSIPWSIGKATLTASYAGETVEPGGSPAYAVSVTGFVGGEDAATASGYTAPAVTPLPAASLASEGSFELSPAGGAADDYDFSYASGTLVVKKAKTPAPDSKPPSNPPSGTDKPGGSADKPDGSKPDGSAKSTHPDTKRKGSAIPRTSDATNVLPAVCVMLGASLVAGGAVALRRRMR</sequence>
<evidence type="ECO:0000313" key="6">
    <source>
        <dbReference type="EMBL" id="EEZ60830.1"/>
    </source>
</evidence>
<protein>
    <submittedName>
        <fullName evidence="6">LPXTG-motif cell wall anchor domain protein</fullName>
    </submittedName>
</protein>